<evidence type="ECO:0000313" key="2">
    <source>
        <dbReference type="EMBL" id="MBW72998.1"/>
    </source>
</evidence>
<organism evidence="2">
    <name type="scientific">Anopheles darlingi</name>
    <name type="common">Mosquito</name>
    <dbReference type="NCBI Taxonomy" id="43151"/>
    <lineage>
        <taxon>Eukaryota</taxon>
        <taxon>Metazoa</taxon>
        <taxon>Ecdysozoa</taxon>
        <taxon>Arthropoda</taxon>
        <taxon>Hexapoda</taxon>
        <taxon>Insecta</taxon>
        <taxon>Pterygota</taxon>
        <taxon>Neoptera</taxon>
        <taxon>Endopterygota</taxon>
        <taxon>Diptera</taxon>
        <taxon>Nematocera</taxon>
        <taxon>Culicoidea</taxon>
        <taxon>Culicidae</taxon>
        <taxon>Anophelinae</taxon>
        <taxon>Anopheles</taxon>
    </lineage>
</organism>
<dbReference type="EMBL" id="GGFL01008820">
    <property type="protein sequence ID" value="MBW72998.1"/>
    <property type="molecule type" value="Transcribed_RNA"/>
</dbReference>
<accession>A0A2M4D7E0</accession>
<evidence type="ECO:0000256" key="1">
    <source>
        <dbReference type="SAM" id="SignalP"/>
    </source>
</evidence>
<reference evidence="2" key="1">
    <citation type="submission" date="2018-01" db="EMBL/GenBank/DDBJ databases">
        <title>An insight into the sialome of Amazonian anophelines.</title>
        <authorList>
            <person name="Ribeiro J.M."/>
            <person name="Scarpassa V."/>
            <person name="Calvo E."/>
        </authorList>
    </citation>
    <scope>NUCLEOTIDE SEQUENCE</scope>
</reference>
<name>A0A2M4D7E0_ANODA</name>
<proteinExistence type="predicted"/>
<feature type="signal peptide" evidence="1">
    <location>
        <begin position="1"/>
        <end position="25"/>
    </location>
</feature>
<keyword evidence="1" id="KW-0732">Signal</keyword>
<dbReference type="AlphaFoldDB" id="A0A2M4D7E0"/>
<protein>
    <submittedName>
        <fullName evidence="2">Putative secreted protein</fullName>
    </submittedName>
</protein>
<sequence>MSQTRTCCLVHLLVHIWYYWEPNESQPVNDAMYLHSTTGGIPSTCLTPKHSRAPSPWCNPCHACDGLTFSATPSCSSTAFLQLTES</sequence>
<feature type="chain" id="PRO_5014798672" evidence="1">
    <location>
        <begin position="26"/>
        <end position="86"/>
    </location>
</feature>